<feature type="chain" id="PRO_5020529479" evidence="3">
    <location>
        <begin position="26"/>
        <end position="210"/>
    </location>
</feature>
<evidence type="ECO:0000256" key="1">
    <source>
        <dbReference type="SAM" id="MobiDB-lite"/>
    </source>
</evidence>
<feature type="signal peptide" evidence="3">
    <location>
        <begin position="1"/>
        <end position="25"/>
    </location>
</feature>
<sequence length="210" mass="21634">MRRTVNRLVLVCVILFVCFAAVATAKGGGRGGGGGGRGGGGRGGGLGSGAKSPPYSVSARQPVRASYGNPGLVYLASGGYPVYPGWSHFRKEDGSCDSLCILASVVGGFVAAVFLYALYAYVVFALAQRRRRIKARLEQSKAQDATPGSVESGQVTGDSSFARETADTKHRLSVPHEASTVPSHASQTSTPNMPQPASDPTLSSGKVAAE</sequence>
<protein>
    <submittedName>
        <fullName evidence="4">Uncharacterized protein</fullName>
    </submittedName>
</protein>
<accession>A0A4P9XZ62</accession>
<feature type="compositionally biased region" description="Polar residues" evidence="1">
    <location>
        <begin position="180"/>
        <end position="192"/>
    </location>
</feature>
<dbReference type="Proteomes" id="UP000271241">
    <property type="component" value="Unassembled WGS sequence"/>
</dbReference>
<name>A0A4P9XZ62_9FUNG</name>
<feature type="region of interest" description="Disordered" evidence="1">
    <location>
        <begin position="138"/>
        <end position="210"/>
    </location>
</feature>
<keyword evidence="5" id="KW-1185">Reference proteome</keyword>
<evidence type="ECO:0000256" key="2">
    <source>
        <dbReference type="SAM" id="Phobius"/>
    </source>
</evidence>
<feature type="transmembrane region" description="Helical" evidence="2">
    <location>
        <begin position="101"/>
        <end position="127"/>
    </location>
</feature>
<dbReference type="EMBL" id="KZ992438">
    <property type="protein sequence ID" value="RKP10750.1"/>
    <property type="molecule type" value="Genomic_DNA"/>
</dbReference>
<evidence type="ECO:0000313" key="4">
    <source>
        <dbReference type="EMBL" id="RKP10750.1"/>
    </source>
</evidence>
<organism evidence="4 5">
    <name type="scientific">Thamnocephalis sphaerospora</name>
    <dbReference type="NCBI Taxonomy" id="78915"/>
    <lineage>
        <taxon>Eukaryota</taxon>
        <taxon>Fungi</taxon>
        <taxon>Fungi incertae sedis</taxon>
        <taxon>Zoopagomycota</taxon>
        <taxon>Zoopagomycotina</taxon>
        <taxon>Zoopagomycetes</taxon>
        <taxon>Zoopagales</taxon>
        <taxon>Sigmoideomycetaceae</taxon>
        <taxon>Thamnocephalis</taxon>
    </lineage>
</organism>
<keyword evidence="2" id="KW-0812">Transmembrane</keyword>
<feature type="compositionally biased region" description="Polar residues" evidence="1">
    <location>
        <begin position="149"/>
        <end position="159"/>
    </location>
</feature>
<keyword evidence="3" id="KW-0732">Signal</keyword>
<reference evidence="5" key="1">
    <citation type="journal article" date="2018" name="Nat. Microbiol.">
        <title>Leveraging single-cell genomics to expand the fungal tree of life.</title>
        <authorList>
            <person name="Ahrendt S.R."/>
            <person name="Quandt C.A."/>
            <person name="Ciobanu D."/>
            <person name="Clum A."/>
            <person name="Salamov A."/>
            <person name="Andreopoulos B."/>
            <person name="Cheng J.F."/>
            <person name="Woyke T."/>
            <person name="Pelin A."/>
            <person name="Henrissat B."/>
            <person name="Reynolds N.K."/>
            <person name="Benny G.L."/>
            <person name="Smith M.E."/>
            <person name="James T.Y."/>
            <person name="Grigoriev I.V."/>
        </authorList>
    </citation>
    <scope>NUCLEOTIDE SEQUENCE [LARGE SCALE GENOMIC DNA]</scope>
    <source>
        <strain evidence="5">RSA 1356</strain>
    </source>
</reference>
<feature type="compositionally biased region" description="Gly residues" evidence="1">
    <location>
        <begin position="28"/>
        <end position="48"/>
    </location>
</feature>
<evidence type="ECO:0000256" key="3">
    <source>
        <dbReference type="SAM" id="SignalP"/>
    </source>
</evidence>
<feature type="region of interest" description="Disordered" evidence="1">
    <location>
        <begin position="28"/>
        <end position="57"/>
    </location>
</feature>
<keyword evidence="2" id="KW-0472">Membrane</keyword>
<dbReference type="AlphaFoldDB" id="A0A4P9XZ62"/>
<gene>
    <name evidence="4" type="ORF">THASP1DRAFT_27459</name>
</gene>
<keyword evidence="2" id="KW-1133">Transmembrane helix</keyword>
<proteinExistence type="predicted"/>
<evidence type="ECO:0000313" key="5">
    <source>
        <dbReference type="Proteomes" id="UP000271241"/>
    </source>
</evidence>